<dbReference type="InterPro" id="IPR032675">
    <property type="entry name" value="LRR_dom_sf"/>
</dbReference>
<feature type="domain" description="F-box" evidence="1">
    <location>
        <begin position="11"/>
        <end position="47"/>
    </location>
</feature>
<sequence>MDLEGLDRLGNLPDEIIHKILSIMDMKYAVQTCVLASKWRFMCTQMPYFNFSSDNFRTFEDFLEFVGHVLFRRNKQTEVESVRLNLCDFVRETFIRVLQYAFSHNVKKITLSCGEERNFEFPLDVLRSRSLKCLKLIGCYGGMGAYPFTLASTWELPALTTVSLDYVTLSKDITDKGIGLISKCKNLKNLTLNHFRMLDSDAFSICHSQLSNLTLKHGYQSY</sequence>
<comment type="caution">
    <text evidence="2">The sequence shown here is derived from an EMBL/GenBank/DDBJ whole genome shotgun (WGS) entry which is preliminary data.</text>
</comment>
<dbReference type="OrthoDB" id="1848700at2759"/>
<dbReference type="PANTHER" id="PTHR32212:SF260">
    <property type="entry name" value="LEUCINE-RICH REPEAT DOMAIN SUPERFAMILY, F-BOX-LIKE DOMAIN SUPERFAMILY"/>
    <property type="match status" value="1"/>
</dbReference>
<proteinExistence type="predicted"/>
<reference evidence="2 3" key="1">
    <citation type="journal article" date="2018" name="Mol. Plant">
        <title>The genome of Artemisia annua provides insight into the evolution of Asteraceae family and artemisinin biosynthesis.</title>
        <authorList>
            <person name="Shen Q."/>
            <person name="Zhang L."/>
            <person name="Liao Z."/>
            <person name="Wang S."/>
            <person name="Yan T."/>
            <person name="Shi P."/>
            <person name="Liu M."/>
            <person name="Fu X."/>
            <person name="Pan Q."/>
            <person name="Wang Y."/>
            <person name="Lv Z."/>
            <person name="Lu X."/>
            <person name="Zhang F."/>
            <person name="Jiang W."/>
            <person name="Ma Y."/>
            <person name="Chen M."/>
            <person name="Hao X."/>
            <person name="Li L."/>
            <person name="Tang Y."/>
            <person name="Lv G."/>
            <person name="Zhou Y."/>
            <person name="Sun X."/>
            <person name="Brodelius P.E."/>
            <person name="Rose J.K.C."/>
            <person name="Tang K."/>
        </authorList>
    </citation>
    <scope>NUCLEOTIDE SEQUENCE [LARGE SCALE GENOMIC DNA]</scope>
    <source>
        <strain evidence="3">cv. Huhao1</strain>
        <tissue evidence="2">Leaf</tissue>
    </source>
</reference>
<keyword evidence="3" id="KW-1185">Reference proteome</keyword>
<dbReference type="SUPFAM" id="SSF52047">
    <property type="entry name" value="RNI-like"/>
    <property type="match status" value="1"/>
</dbReference>
<dbReference type="InterPro" id="IPR036047">
    <property type="entry name" value="F-box-like_dom_sf"/>
</dbReference>
<evidence type="ECO:0000313" key="2">
    <source>
        <dbReference type="EMBL" id="PWA89337.1"/>
    </source>
</evidence>
<dbReference type="SUPFAM" id="SSF81383">
    <property type="entry name" value="F-box domain"/>
    <property type="match status" value="1"/>
</dbReference>
<name>A0A2U1PUE4_ARTAN</name>
<evidence type="ECO:0000313" key="3">
    <source>
        <dbReference type="Proteomes" id="UP000245207"/>
    </source>
</evidence>
<dbReference type="InterPro" id="IPR001810">
    <property type="entry name" value="F-box_dom"/>
</dbReference>
<accession>A0A2U1PUE4</accession>
<dbReference type="AlphaFoldDB" id="A0A2U1PUE4"/>
<organism evidence="2 3">
    <name type="scientific">Artemisia annua</name>
    <name type="common">Sweet wormwood</name>
    <dbReference type="NCBI Taxonomy" id="35608"/>
    <lineage>
        <taxon>Eukaryota</taxon>
        <taxon>Viridiplantae</taxon>
        <taxon>Streptophyta</taxon>
        <taxon>Embryophyta</taxon>
        <taxon>Tracheophyta</taxon>
        <taxon>Spermatophyta</taxon>
        <taxon>Magnoliopsida</taxon>
        <taxon>eudicotyledons</taxon>
        <taxon>Gunneridae</taxon>
        <taxon>Pentapetalae</taxon>
        <taxon>asterids</taxon>
        <taxon>campanulids</taxon>
        <taxon>Asterales</taxon>
        <taxon>Asteraceae</taxon>
        <taxon>Asteroideae</taxon>
        <taxon>Anthemideae</taxon>
        <taxon>Artemisiinae</taxon>
        <taxon>Artemisia</taxon>
    </lineage>
</organism>
<evidence type="ECO:0000259" key="1">
    <source>
        <dbReference type="Pfam" id="PF00646"/>
    </source>
</evidence>
<dbReference type="STRING" id="35608.A0A2U1PUE4"/>
<dbReference type="Pfam" id="PF00646">
    <property type="entry name" value="F-box"/>
    <property type="match status" value="1"/>
</dbReference>
<gene>
    <name evidence="2" type="ORF">CTI12_AA099480</name>
</gene>
<dbReference type="Gene3D" id="3.80.10.10">
    <property type="entry name" value="Ribonuclease Inhibitor"/>
    <property type="match status" value="1"/>
</dbReference>
<protein>
    <submittedName>
        <fullName evidence="2">F-box domain, Leucine-rich repeat domain, L domain-like protein</fullName>
    </submittedName>
</protein>
<dbReference type="Proteomes" id="UP000245207">
    <property type="component" value="Unassembled WGS sequence"/>
</dbReference>
<dbReference type="EMBL" id="PKPP01000729">
    <property type="protein sequence ID" value="PWA89337.1"/>
    <property type="molecule type" value="Genomic_DNA"/>
</dbReference>
<dbReference type="PANTHER" id="PTHR32212">
    <property type="entry name" value="CYCLIN-LIKE F-BOX"/>
    <property type="match status" value="1"/>
</dbReference>